<dbReference type="InterPro" id="IPR015890">
    <property type="entry name" value="Chorismate_C"/>
</dbReference>
<evidence type="ECO:0000313" key="3">
    <source>
        <dbReference type="EMBL" id="MFC7291264.1"/>
    </source>
</evidence>
<dbReference type="PRINTS" id="PR00095">
    <property type="entry name" value="ANTSNTHASEI"/>
</dbReference>
<comment type="caution">
    <text evidence="3">The sequence shown here is derived from an EMBL/GenBank/DDBJ whole genome shotgun (WGS) entry which is preliminary data.</text>
</comment>
<dbReference type="Gene3D" id="3.60.120.10">
    <property type="entry name" value="Anthranilate synthase"/>
    <property type="match status" value="1"/>
</dbReference>
<reference evidence="4" key="1">
    <citation type="journal article" date="2019" name="Int. J. Syst. Evol. Microbiol.">
        <title>The Global Catalogue of Microorganisms (GCM) 10K type strain sequencing project: providing services to taxonomists for standard genome sequencing and annotation.</title>
        <authorList>
            <consortium name="The Broad Institute Genomics Platform"/>
            <consortium name="The Broad Institute Genome Sequencing Center for Infectious Disease"/>
            <person name="Wu L."/>
            <person name="Ma J."/>
        </authorList>
    </citation>
    <scope>NUCLEOTIDE SEQUENCE [LARGE SCALE GENOMIC DNA]</scope>
    <source>
        <strain evidence="4">CCUG 51308</strain>
    </source>
</reference>
<dbReference type="Pfam" id="PF00425">
    <property type="entry name" value="Chorismate_bind"/>
    <property type="match status" value="1"/>
</dbReference>
<evidence type="ECO:0000259" key="1">
    <source>
        <dbReference type="Pfam" id="PF00425"/>
    </source>
</evidence>
<accession>A0ABW2IJP4</accession>
<keyword evidence="4" id="KW-1185">Reference proteome</keyword>
<gene>
    <name evidence="3" type="ORF">ACFQS8_06525</name>
</gene>
<dbReference type="Pfam" id="PF04715">
    <property type="entry name" value="Anth_synt_I_N"/>
    <property type="match status" value="1"/>
</dbReference>
<sequence length="473" mass="51828">MNSSSAYICIEYPYGDPVEVFEPLRDIPFAMLMHGKGKRWSYICAYPLETLVFSGREQCDPLASIENNLGQLQFERPAGAPPFCGGWAGLLSYEFGKSILPKLKEGPERSAWPDLAFGLYNQVLAFDHEEKKAYLYHWNWKASQGGCIGAEATASVGAGDLLEALRSSSSIGLWQGSLCAGMPVPRESVQGYEQKIARTVEYVFAGDCFQANISQAFDFNLETGAHPFHLIKRLNDRSAAPFSSYFRLDGLVLASNSPERFLKTRLDIDGELYVSTKPIKGTRPRGKTPEEDVELATQLLASEKDRAENLMIVDLMRNDLARVSVAGSVKVPKLNALESFANVHHLVSTVTARLQKGKGPIDLLRAAFPGGSITGAPKIRAMQIIAELEDAARGPYCGSLVWITPDGCMDSSILIRSTAFQDTPEGWKGEFRVGGGIVADSIPANEYQETIDKGQALVNALMWDRVGEEGKDD</sequence>
<dbReference type="InterPro" id="IPR006805">
    <property type="entry name" value="Anth_synth_I_N"/>
</dbReference>
<dbReference type="RefSeq" id="WP_382166457.1">
    <property type="nucleotide sequence ID" value="NZ_JBHTBR010000002.1"/>
</dbReference>
<feature type="domain" description="Anthranilate synthase component I N-terminal" evidence="2">
    <location>
        <begin position="16"/>
        <end position="135"/>
    </location>
</feature>
<dbReference type="InterPro" id="IPR005801">
    <property type="entry name" value="ADC_synthase"/>
</dbReference>
<dbReference type="InterPro" id="IPR019999">
    <property type="entry name" value="Anth_synth_I-like"/>
</dbReference>
<dbReference type="PANTHER" id="PTHR11236">
    <property type="entry name" value="AMINOBENZOATE/ANTHRANILATE SYNTHASE"/>
    <property type="match status" value="1"/>
</dbReference>
<evidence type="ECO:0000313" key="4">
    <source>
        <dbReference type="Proteomes" id="UP001596492"/>
    </source>
</evidence>
<protein>
    <submittedName>
        <fullName evidence="3">Anthranilate synthase component I family protein</fullName>
    </submittedName>
</protein>
<dbReference type="PANTHER" id="PTHR11236:SF50">
    <property type="entry name" value="AMINODEOXYCHORISMATE SYNTHASE COMPONENT 1"/>
    <property type="match status" value="1"/>
</dbReference>
<organism evidence="3 4">
    <name type="scientific">Hirschia litorea</name>
    <dbReference type="NCBI Taxonomy" id="1199156"/>
    <lineage>
        <taxon>Bacteria</taxon>
        <taxon>Pseudomonadati</taxon>
        <taxon>Pseudomonadota</taxon>
        <taxon>Alphaproteobacteria</taxon>
        <taxon>Hyphomonadales</taxon>
        <taxon>Hyphomonadaceae</taxon>
        <taxon>Hirschia</taxon>
    </lineage>
</organism>
<dbReference type="Proteomes" id="UP001596492">
    <property type="component" value="Unassembled WGS sequence"/>
</dbReference>
<name>A0ABW2IJP4_9PROT</name>
<feature type="domain" description="Chorismate-utilising enzyme C-terminal" evidence="1">
    <location>
        <begin position="190"/>
        <end position="453"/>
    </location>
</feature>
<evidence type="ECO:0000259" key="2">
    <source>
        <dbReference type="Pfam" id="PF04715"/>
    </source>
</evidence>
<dbReference type="SUPFAM" id="SSF56322">
    <property type="entry name" value="ADC synthase"/>
    <property type="match status" value="1"/>
</dbReference>
<proteinExistence type="predicted"/>
<dbReference type="EMBL" id="JBHTBR010000002">
    <property type="protein sequence ID" value="MFC7291264.1"/>
    <property type="molecule type" value="Genomic_DNA"/>
</dbReference>